<evidence type="ECO:0000313" key="2">
    <source>
        <dbReference type="Proteomes" id="UP000054217"/>
    </source>
</evidence>
<dbReference type="InParanoid" id="A0A0C3IGT1"/>
<proteinExistence type="predicted"/>
<name>A0A0C3IGT1_PISTI</name>
<dbReference type="HOGENOM" id="CLU_2484205_0_0_1"/>
<protein>
    <submittedName>
        <fullName evidence="1">Uncharacterized protein</fullName>
    </submittedName>
</protein>
<sequence length="87" mass="9813">MVGMVLSDVGQVVQRHYNHTRTNPMEILVSSDPTSDERLKLQRHGSQRSVLLVVIPRKYTGWDQEAVTVTNKGHPVVVSTASFIYHN</sequence>
<keyword evidence="2" id="KW-1185">Reference proteome</keyword>
<dbReference type="Proteomes" id="UP000054217">
    <property type="component" value="Unassembled WGS sequence"/>
</dbReference>
<evidence type="ECO:0000313" key="1">
    <source>
        <dbReference type="EMBL" id="KIN96257.1"/>
    </source>
</evidence>
<organism evidence="1 2">
    <name type="scientific">Pisolithus tinctorius Marx 270</name>
    <dbReference type="NCBI Taxonomy" id="870435"/>
    <lineage>
        <taxon>Eukaryota</taxon>
        <taxon>Fungi</taxon>
        <taxon>Dikarya</taxon>
        <taxon>Basidiomycota</taxon>
        <taxon>Agaricomycotina</taxon>
        <taxon>Agaricomycetes</taxon>
        <taxon>Agaricomycetidae</taxon>
        <taxon>Boletales</taxon>
        <taxon>Sclerodermatineae</taxon>
        <taxon>Pisolithaceae</taxon>
        <taxon>Pisolithus</taxon>
    </lineage>
</organism>
<dbReference type="EMBL" id="KN832050">
    <property type="protein sequence ID" value="KIN96257.1"/>
    <property type="molecule type" value="Genomic_DNA"/>
</dbReference>
<accession>A0A0C3IGT1</accession>
<gene>
    <name evidence="1" type="ORF">M404DRAFT_248973</name>
</gene>
<dbReference type="AlphaFoldDB" id="A0A0C3IGT1"/>
<reference evidence="1 2" key="1">
    <citation type="submission" date="2014-04" db="EMBL/GenBank/DDBJ databases">
        <authorList>
            <consortium name="DOE Joint Genome Institute"/>
            <person name="Kuo A."/>
            <person name="Kohler A."/>
            <person name="Costa M.D."/>
            <person name="Nagy L.G."/>
            <person name="Floudas D."/>
            <person name="Copeland A."/>
            <person name="Barry K.W."/>
            <person name="Cichocki N."/>
            <person name="Veneault-Fourrey C."/>
            <person name="LaButti K."/>
            <person name="Lindquist E.A."/>
            <person name="Lipzen A."/>
            <person name="Lundell T."/>
            <person name="Morin E."/>
            <person name="Murat C."/>
            <person name="Sun H."/>
            <person name="Tunlid A."/>
            <person name="Henrissat B."/>
            <person name="Grigoriev I.V."/>
            <person name="Hibbett D.S."/>
            <person name="Martin F."/>
            <person name="Nordberg H.P."/>
            <person name="Cantor M.N."/>
            <person name="Hua S.X."/>
        </authorList>
    </citation>
    <scope>NUCLEOTIDE SEQUENCE [LARGE SCALE GENOMIC DNA]</scope>
    <source>
        <strain evidence="1 2">Marx 270</strain>
    </source>
</reference>
<reference evidence="2" key="2">
    <citation type="submission" date="2015-01" db="EMBL/GenBank/DDBJ databases">
        <title>Evolutionary Origins and Diversification of the Mycorrhizal Mutualists.</title>
        <authorList>
            <consortium name="DOE Joint Genome Institute"/>
            <consortium name="Mycorrhizal Genomics Consortium"/>
            <person name="Kohler A."/>
            <person name="Kuo A."/>
            <person name="Nagy L.G."/>
            <person name="Floudas D."/>
            <person name="Copeland A."/>
            <person name="Barry K.W."/>
            <person name="Cichocki N."/>
            <person name="Veneault-Fourrey C."/>
            <person name="LaButti K."/>
            <person name="Lindquist E.A."/>
            <person name="Lipzen A."/>
            <person name="Lundell T."/>
            <person name="Morin E."/>
            <person name="Murat C."/>
            <person name="Riley R."/>
            <person name="Ohm R."/>
            <person name="Sun H."/>
            <person name="Tunlid A."/>
            <person name="Henrissat B."/>
            <person name="Grigoriev I.V."/>
            <person name="Hibbett D.S."/>
            <person name="Martin F."/>
        </authorList>
    </citation>
    <scope>NUCLEOTIDE SEQUENCE [LARGE SCALE GENOMIC DNA]</scope>
    <source>
        <strain evidence="2">Marx 270</strain>
    </source>
</reference>